<dbReference type="RefSeq" id="WP_338749726.1">
    <property type="nucleotide sequence ID" value="NZ_CP144913.1"/>
</dbReference>
<evidence type="ECO:0008006" key="3">
    <source>
        <dbReference type="Google" id="ProtNLM"/>
    </source>
</evidence>
<dbReference type="Proteomes" id="UP001382727">
    <property type="component" value="Chromosome"/>
</dbReference>
<proteinExistence type="predicted"/>
<accession>A0ABZ2MHU2</accession>
<sequence length="381" mass="40399">MSDPTKGEVRHLDMVSMGCRWVLDVSELDEAPAAETAARWRRCIDLAGRSTPILDDEPQTVRATATRQSYDLSRELTRTGLVRLRGRVTLLHAAALADDSGRALALVAPSGGGKSTATRVLGRALGYLSDETLVLLEDHAIAPHPKPPSLVVDPADRWRKHEPSPDELGLGPTPGHARLARLLTLDRDTDVTEPSIEPVGLIDQLLAVLPETSSAWLVPDGLDRLARAVTVGGAPARMRYAEVDTCHDLVREHLAAPGTAPPIWEHLPPDATEQLTTEQVTGADPATSQVSGADLDGADRLVRAPWSDAIAHDGEVLVLAGPRPLRLAGAGAALWLGARPGHTLDELTDVVVAELGEHPDSGALVRAAAADLLRHGVLALA</sequence>
<keyword evidence="2" id="KW-1185">Reference proteome</keyword>
<organism evidence="1 2">
    <name type="scientific">Janibacter alittae</name>
    <dbReference type="NCBI Taxonomy" id="3115209"/>
    <lineage>
        <taxon>Bacteria</taxon>
        <taxon>Bacillati</taxon>
        <taxon>Actinomycetota</taxon>
        <taxon>Actinomycetes</taxon>
        <taxon>Micrococcales</taxon>
        <taxon>Intrasporangiaceae</taxon>
        <taxon>Janibacter</taxon>
    </lineage>
</organism>
<dbReference type="EMBL" id="CP144913">
    <property type="protein sequence ID" value="WXB76597.1"/>
    <property type="molecule type" value="Genomic_DNA"/>
</dbReference>
<evidence type="ECO:0000313" key="2">
    <source>
        <dbReference type="Proteomes" id="UP001382727"/>
    </source>
</evidence>
<dbReference type="SUPFAM" id="SSF53795">
    <property type="entry name" value="PEP carboxykinase-like"/>
    <property type="match status" value="1"/>
</dbReference>
<reference evidence="1 2" key="1">
    <citation type="submission" date="2024-02" db="EMBL/GenBank/DDBJ databases">
        <title>Janibacter sp. nov., isolated from gut of marine sandworm.</title>
        <authorList>
            <person name="Kim B."/>
            <person name="Jun M.O."/>
            <person name="Shin N.-R."/>
        </authorList>
    </citation>
    <scope>NUCLEOTIDE SEQUENCE [LARGE SCALE GENOMIC DNA]</scope>
    <source>
        <strain evidence="1 2">A1S7</strain>
    </source>
</reference>
<evidence type="ECO:0000313" key="1">
    <source>
        <dbReference type="EMBL" id="WXB76597.1"/>
    </source>
</evidence>
<gene>
    <name evidence="1" type="ORF">V1351_00640</name>
</gene>
<name>A0ABZ2MHU2_9MICO</name>
<protein>
    <recommendedName>
        <fullName evidence="3">PqqD family peptide modification chaperone</fullName>
    </recommendedName>
</protein>